<protein>
    <submittedName>
        <fullName evidence="2">Uncharacterized protein</fullName>
    </submittedName>
</protein>
<keyword evidence="3" id="KW-1185">Reference proteome</keyword>
<dbReference type="EMBL" id="SJPN01000008">
    <property type="protein sequence ID" value="TWT93859.1"/>
    <property type="molecule type" value="Genomic_DNA"/>
</dbReference>
<reference evidence="2 3" key="1">
    <citation type="submission" date="2019-02" db="EMBL/GenBank/DDBJ databases">
        <title>Deep-cultivation of Planctomycetes and their phenomic and genomic characterization uncovers novel biology.</title>
        <authorList>
            <person name="Wiegand S."/>
            <person name="Jogler M."/>
            <person name="Boedeker C."/>
            <person name="Pinto D."/>
            <person name="Vollmers J."/>
            <person name="Rivas-Marin E."/>
            <person name="Kohn T."/>
            <person name="Peeters S.H."/>
            <person name="Heuer A."/>
            <person name="Rast P."/>
            <person name="Oberbeckmann S."/>
            <person name="Bunk B."/>
            <person name="Jeske O."/>
            <person name="Meyerdierks A."/>
            <person name="Storesund J.E."/>
            <person name="Kallscheuer N."/>
            <person name="Luecker S."/>
            <person name="Lage O.M."/>
            <person name="Pohl T."/>
            <person name="Merkel B.J."/>
            <person name="Hornburger P."/>
            <person name="Mueller R.-W."/>
            <person name="Bruemmer F."/>
            <person name="Labrenz M."/>
            <person name="Spormann A.M."/>
            <person name="Op Den Camp H."/>
            <person name="Overmann J."/>
            <person name="Amann R."/>
            <person name="Jetten M.S.M."/>
            <person name="Mascher T."/>
            <person name="Medema M.H."/>
            <person name="Devos D.P."/>
            <person name="Kaster A.-K."/>
            <person name="Ovreas L."/>
            <person name="Rohde M."/>
            <person name="Galperin M.Y."/>
            <person name="Jogler C."/>
        </authorList>
    </citation>
    <scope>NUCLEOTIDE SEQUENCE [LARGE SCALE GENOMIC DNA]</scope>
    <source>
        <strain evidence="2 3">Pla52n</strain>
    </source>
</reference>
<feature type="region of interest" description="Disordered" evidence="1">
    <location>
        <begin position="1"/>
        <end position="29"/>
    </location>
</feature>
<evidence type="ECO:0000256" key="1">
    <source>
        <dbReference type="SAM" id="MobiDB-lite"/>
    </source>
</evidence>
<dbReference type="AlphaFoldDB" id="A0A5C6A2T5"/>
<accession>A0A5C6A2T5</accession>
<sequence length="88" mass="9994">MCNGRERILNRWRSGLRQKSDPQGKSGESNYQVRLQTYRCSQGQTGAADQFLYSCFRSSPRFFTSSMIFALLSLSRSGHWNFGDADGS</sequence>
<organism evidence="2 3">
    <name type="scientific">Stieleria varia</name>
    <dbReference type="NCBI Taxonomy" id="2528005"/>
    <lineage>
        <taxon>Bacteria</taxon>
        <taxon>Pseudomonadati</taxon>
        <taxon>Planctomycetota</taxon>
        <taxon>Planctomycetia</taxon>
        <taxon>Pirellulales</taxon>
        <taxon>Pirellulaceae</taxon>
        <taxon>Stieleria</taxon>
    </lineage>
</organism>
<comment type="caution">
    <text evidence="2">The sequence shown here is derived from an EMBL/GenBank/DDBJ whole genome shotgun (WGS) entry which is preliminary data.</text>
</comment>
<name>A0A5C6A2T5_9BACT</name>
<evidence type="ECO:0000313" key="2">
    <source>
        <dbReference type="EMBL" id="TWT93859.1"/>
    </source>
</evidence>
<gene>
    <name evidence="2" type="ORF">Pla52n_56870</name>
</gene>
<evidence type="ECO:0000313" key="3">
    <source>
        <dbReference type="Proteomes" id="UP000320176"/>
    </source>
</evidence>
<proteinExistence type="predicted"/>
<dbReference type="Proteomes" id="UP000320176">
    <property type="component" value="Unassembled WGS sequence"/>
</dbReference>